<keyword evidence="4" id="KW-1185">Reference proteome</keyword>
<accession>A0AAV4X3F3</accession>
<dbReference type="InterPro" id="IPR023561">
    <property type="entry name" value="Carbonic_anhydrase_a-class"/>
</dbReference>
<comment type="caution">
    <text evidence="3">The sequence shown here is derived from an EMBL/GenBank/DDBJ whole genome shotgun (WGS) entry which is preliminary data.</text>
</comment>
<gene>
    <name evidence="3" type="primary">CA11</name>
    <name evidence="3" type="ORF">CDAR_420901</name>
</gene>
<dbReference type="EMBL" id="BPLQ01015522">
    <property type="protein sequence ID" value="GIY88685.1"/>
    <property type="molecule type" value="Genomic_DNA"/>
</dbReference>
<dbReference type="InterPro" id="IPR001148">
    <property type="entry name" value="CA_dom"/>
</dbReference>
<dbReference type="Proteomes" id="UP001054837">
    <property type="component" value="Unassembled WGS sequence"/>
</dbReference>
<name>A0AAV4X3F3_9ARAC</name>
<dbReference type="GO" id="GO:0006730">
    <property type="term" value="P:one-carbon metabolic process"/>
    <property type="evidence" value="ECO:0007669"/>
    <property type="project" value="TreeGrafter"/>
</dbReference>
<dbReference type="AlphaFoldDB" id="A0AAV4X3F3"/>
<comment type="similarity">
    <text evidence="1">Belongs to the alpha-carbonic anhydrase family.</text>
</comment>
<organism evidence="3 4">
    <name type="scientific">Caerostris darwini</name>
    <dbReference type="NCBI Taxonomy" id="1538125"/>
    <lineage>
        <taxon>Eukaryota</taxon>
        <taxon>Metazoa</taxon>
        <taxon>Ecdysozoa</taxon>
        <taxon>Arthropoda</taxon>
        <taxon>Chelicerata</taxon>
        <taxon>Arachnida</taxon>
        <taxon>Araneae</taxon>
        <taxon>Araneomorphae</taxon>
        <taxon>Entelegynae</taxon>
        <taxon>Araneoidea</taxon>
        <taxon>Araneidae</taxon>
        <taxon>Caerostris</taxon>
    </lineage>
</organism>
<evidence type="ECO:0000259" key="2">
    <source>
        <dbReference type="PROSITE" id="PS51144"/>
    </source>
</evidence>
<dbReference type="GO" id="GO:0008270">
    <property type="term" value="F:zinc ion binding"/>
    <property type="evidence" value="ECO:0007669"/>
    <property type="project" value="InterPro"/>
</dbReference>
<dbReference type="Pfam" id="PF00194">
    <property type="entry name" value="Carb_anhydrase"/>
    <property type="match status" value="1"/>
</dbReference>
<evidence type="ECO:0000313" key="4">
    <source>
        <dbReference type="Proteomes" id="UP001054837"/>
    </source>
</evidence>
<dbReference type="Gene3D" id="3.10.200.10">
    <property type="entry name" value="Alpha carbonic anhydrase"/>
    <property type="match status" value="1"/>
</dbReference>
<proteinExistence type="inferred from homology"/>
<evidence type="ECO:0000313" key="3">
    <source>
        <dbReference type="EMBL" id="GIY88685.1"/>
    </source>
</evidence>
<dbReference type="InterPro" id="IPR036398">
    <property type="entry name" value="CA_dom_sf"/>
</dbReference>
<dbReference type="SUPFAM" id="SSF51069">
    <property type="entry name" value="Carbonic anhydrase"/>
    <property type="match status" value="1"/>
</dbReference>
<dbReference type="SMART" id="SM01057">
    <property type="entry name" value="Carb_anhydrase"/>
    <property type="match status" value="1"/>
</dbReference>
<dbReference type="PROSITE" id="PS51144">
    <property type="entry name" value="ALPHA_CA_2"/>
    <property type="match status" value="1"/>
</dbReference>
<dbReference type="PANTHER" id="PTHR18952:SF208">
    <property type="entry name" value="CARBONIC ANHYDRASE XA-RELATED"/>
    <property type="match status" value="1"/>
</dbReference>
<dbReference type="GO" id="GO:0004089">
    <property type="term" value="F:carbonate dehydratase activity"/>
    <property type="evidence" value="ECO:0007669"/>
    <property type="project" value="InterPro"/>
</dbReference>
<reference evidence="3 4" key="1">
    <citation type="submission" date="2021-06" db="EMBL/GenBank/DDBJ databases">
        <title>Caerostris darwini draft genome.</title>
        <authorList>
            <person name="Kono N."/>
            <person name="Arakawa K."/>
        </authorList>
    </citation>
    <scope>NUCLEOTIDE SEQUENCE [LARGE SCALE GENOMIC DNA]</scope>
</reference>
<sequence>MSKSFESPDYWGLLNPDWKLCNRGRRQSPIDFDPLKLLYDPGMGVLNVSKEKANGTLINSGHSVQLVLDPHSPPVIIKGGPLSYNYRVHEILMHFGKSDDRGSEHRINGNMYPAEVSALLEICNVIRFFSCARELG</sequence>
<evidence type="ECO:0000256" key="1">
    <source>
        <dbReference type="ARBA" id="ARBA00010718"/>
    </source>
</evidence>
<protein>
    <submittedName>
        <fullName evidence="3">Carbonic anhydrase-related protein 11</fullName>
    </submittedName>
</protein>
<feature type="domain" description="Alpha-carbonic anhydrase" evidence="2">
    <location>
        <begin position="1"/>
        <end position="136"/>
    </location>
</feature>
<dbReference type="PANTHER" id="PTHR18952">
    <property type="entry name" value="CARBONIC ANHYDRASE"/>
    <property type="match status" value="1"/>
</dbReference>